<evidence type="ECO:0000256" key="3">
    <source>
        <dbReference type="ARBA" id="ARBA00022448"/>
    </source>
</evidence>
<keyword evidence="3" id="KW-0813">Transport</keyword>
<proteinExistence type="inferred from homology"/>
<evidence type="ECO:0000259" key="9">
    <source>
        <dbReference type="Pfam" id="PF03600"/>
    </source>
</evidence>
<dbReference type="PANTHER" id="PTHR43302:SF5">
    <property type="entry name" value="TRANSPORTER ARSB-RELATED"/>
    <property type="match status" value="1"/>
</dbReference>
<gene>
    <name evidence="10" type="ORF">H010_10131</name>
</gene>
<dbReference type="InterPro" id="IPR004680">
    <property type="entry name" value="Cit_transptr-like_dom"/>
</dbReference>
<evidence type="ECO:0000256" key="7">
    <source>
        <dbReference type="ARBA" id="ARBA00023136"/>
    </source>
</evidence>
<dbReference type="Pfam" id="PF03600">
    <property type="entry name" value="CitMHS"/>
    <property type="match status" value="1"/>
</dbReference>
<accession>A0A9X4NQ38</accession>
<dbReference type="AlphaFoldDB" id="A0A9X4NQ38"/>
<dbReference type="PANTHER" id="PTHR43302">
    <property type="entry name" value="TRANSPORTER ARSB-RELATED"/>
    <property type="match status" value="1"/>
</dbReference>
<dbReference type="GO" id="GO:0005886">
    <property type="term" value="C:plasma membrane"/>
    <property type="evidence" value="ECO:0007669"/>
    <property type="project" value="UniProtKB-SubCell"/>
</dbReference>
<feature type="transmembrane region" description="Helical" evidence="8">
    <location>
        <begin position="415"/>
        <end position="433"/>
    </location>
</feature>
<dbReference type="InterPro" id="IPR000802">
    <property type="entry name" value="Arsenical_pump_ArsB"/>
</dbReference>
<feature type="transmembrane region" description="Helical" evidence="8">
    <location>
        <begin position="114"/>
        <end position="136"/>
    </location>
</feature>
<dbReference type="PRINTS" id="PR00758">
    <property type="entry name" value="ARSENICPUMP"/>
</dbReference>
<feature type="transmembrane region" description="Helical" evidence="8">
    <location>
        <begin position="156"/>
        <end position="177"/>
    </location>
</feature>
<feature type="domain" description="Citrate transporter-like" evidence="9">
    <location>
        <begin position="46"/>
        <end position="383"/>
    </location>
</feature>
<dbReference type="CDD" id="cd01117">
    <property type="entry name" value="YbiR_permease"/>
    <property type="match status" value="1"/>
</dbReference>
<feature type="transmembrane region" description="Helical" evidence="8">
    <location>
        <begin position="198"/>
        <end position="215"/>
    </location>
</feature>
<keyword evidence="11" id="KW-1185">Reference proteome</keyword>
<evidence type="ECO:0000256" key="2">
    <source>
        <dbReference type="ARBA" id="ARBA00009843"/>
    </source>
</evidence>
<evidence type="ECO:0000313" key="10">
    <source>
        <dbReference type="EMBL" id="MDG5975610.1"/>
    </source>
</evidence>
<comment type="similarity">
    <text evidence="2">Belongs to the CitM (TC 2.A.11) transporter family.</text>
</comment>
<keyword evidence="5 8" id="KW-0812">Transmembrane</keyword>
<evidence type="ECO:0000256" key="1">
    <source>
        <dbReference type="ARBA" id="ARBA00004651"/>
    </source>
</evidence>
<dbReference type="EMBL" id="AOGK01000007">
    <property type="protein sequence ID" value="MDG5975610.1"/>
    <property type="molecule type" value="Genomic_DNA"/>
</dbReference>
<dbReference type="Proteomes" id="UP001152876">
    <property type="component" value="Unassembled WGS sequence"/>
</dbReference>
<evidence type="ECO:0000256" key="6">
    <source>
        <dbReference type="ARBA" id="ARBA00022989"/>
    </source>
</evidence>
<protein>
    <submittedName>
        <fullName evidence="10">Citrate transporter</fullName>
    </submittedName>
</protein>
<feature type="transmembrane region" description="Helical" evidence="8">
    <location>
        <begin position="375"/>
        <end position="403"/>
    </location>
</feature>
<feature type="transmembrane region" description="Helical" evidence="8">
    <location>
        <begin position="302"/>
        <end position="330"/>
    </location>
</feature>
<evidence type="ECO:0000256" key="5">
    <source>
        <dbReference type="ARBA" id="ARBA00022692"/>
    </source>
</evidence>
<keyword evidence="6 8" id="KW-1133">Transmembrane helix</keyword>
<keyword evidence="7 8" id="KW-0472">Membrane</keyword>
<feature type="transmembrane region" description="Helical" evidence="8">
    <location>
        <begin position="51"/>
        <end position="68"/>
    </location>
</feature>
<sequence length="437" mass="45638">MPHHPEPAFMTPSTALFGHSATDWGIVAVFAVVYLGMFLGGLPRLKLDRSGVALLGAIAVIALAGLPVEDAARAVDLPTIVLLFAFMVVSAQMRLGGFYAEVTRRVGAMPLSRPGLLAALIAVAGALSAVFSNDIICLAMTPVVARLCLQRGLNPLPFLIGLACAANIGSAATLIGNPQNMLIGSVLQLPFGGYVRQALPPVVLSLGLLWLWLAYGPGARTGAGEPRRPADMALLPAASPEEEPAFDRWQTTKGLAVATALMGIFLFTDWPRDVAALVGAGVLLLSRRLHSSHVMGFVDWPLLLLFIGLFVVNHAFETTGLAAQAVAWMSSQGVHLADPGPLLVLGVALSNLVSNVPAVMLLLPHLGANASEAGVMLALVSTFAGNLLLVGSIANLIVADLAAKQGIGINWRQHALTGIPVTVATLAVVWGWMRWAG</sequence>
<feature type="transmembrane region" description="Helical" evidence="8">
    <location>
        <begin position="20"/>
        <end position="39"/>
    </location>
</feature>
<organism evidence="10 11">
    <name type="scientific">Hydrogenophaga taeniospiralis CCUG 15921</name>
    <dbReference type="NCBI Taxonomy" id="1281780"/>
    <lineage>
        <taxon>Bacteria</taxon>
        <taxon>Pseudomonadati</taxon>
        <taxon>Pseudomonadota</taxon>
        <taxon>Betaproteobacteria</taxon>
        <taxon>Burkholderiales</taxon>
        <taxon>Comamonadaceae</taxon>
        <taxon>Hydrogenophaga</taxon>
    </lineage>
</organism>
<dbReference type="GO" id="GO:0015105">
    <property type="term" value="F:arsenite transmembrane transporter activity"/>
    <property type="evidence" value="ECO:0007669"/>
    <property type="project" value="InterPro"/>
</dbReference>
<comment type="caution">
    <text evidence="10">The sequence shown here is derived from an EMBL/GenBank/DDBJ whole genome shotgun (WGS) entry which is preliminary data.</text>
</comment>
<evidence type="ECO:0000256" key="8">
    <source>
        <dbReference type="SAM" id="Phobius"/>
    </source>
</evidence>
<comment type="subcellular location">
    <subcellularLocation>
        <location evidence="1">Cell membrane</location>
        <topology evidence="1">Multi-pass membrane protein</topology>
    </subcellularLocation>
</comment>
<evidence type="ECO:0000256" key="4">
    <source>
        <dbReference type="ARBA" id="ARBA00022475"/>
    </source>
</evidence>
<reference evidence="10" key="1">
    <citation type="submission" date="2013-01" db="EMBL/GenBank/DDBJ databases">
        <title>Genome draft of Hydrogenophaga taeniospiralis 2K1.</title>
        <authorList>
            <person name="Gomila M."/>
            <person name="Lalucat J."/>
        </authorList>
    </citation>
    <scope>NUCLEOTIDE SEQUENCE</scope>
    <source>
        <strain evidence="10">CCUG 15921</strain>
    </source>
</reference>
<evidence type="ECO:0000313" key="11">
    <source>
        <dbReference type="Proteomes" id="UP001152876"/>
    </source>
</evidence>
<name>A0A9X4NQ38_9BURK</name>
<keyword evidence="4" id="KW-1003">Cell membrane</keyword>
<feature type="transmembrane region" description="Helical" evidence="8">
    <location>
        <begin position="342"/>
        <end position="363"/>
    </location>
</feature>